<reference evidence="2" key="1">
    <citation type="submission" date="2021-03" db="EMBL/GenBank/DDBJ databases">
        <authorList>
            <person name="Bekaert M."/>
        </authorList>
    </citation>
    <scope>NUCLEOTIDE SEQUENCE</scope>
</reference>
<sequence length="260" mass="29731">MGIKTIKRSQVKDVDLFVYLLDKVPESIMEKDYTRVVKFDVFASSPYYKISLGNETDTLIVSPPGGLLSGVSREGYVQWATEKSNSKNKFSDQNHFLGSESRLLLKFCGRYDVSPTRYELEWPRGNYCLFKQGECPSGFGEGSVTWALDSTRESFTGSYYPDGIYSSPDVTMFFCCRNDSDVNQSIFLPKDRPFHLLRNDGSMECQQVSGMTSQKEYITWDTNNLVKPYTSSNQYLKGAHPKVDQTDDRDITMHFCYYSV</sequence>
<evidence type="ECO:0000313" key="2">
    <source>
        <dbReference type="EMBL" id="CAG2216316.1"/>
    </source>
</evidence>
<comment type="caution">
    <text evidence="2">The sequence shown here is derived from an EMBL/GenBank/DDBJ whole genome shotgun (WGS) entry which is preliminary data.</text>
</comment>
<evidence type="ECO:0000259" key="1">
    <source>
        <dbReference type="Pfam" id="PF16977"/>
    </source>
</evidence>
<feature type="domain" description="Apextrin C-terminal" evidence="1">
    <location>
        <begin position="74"/>
        <end position="258"/>
    </location>
</feature>
<protein>
    <recommendedName>
        <fullName evidence="1">Apextrin C-terminal domain-containing protein</fullName>
    </recommendedName>
</protein>
<dbReference type="AlphaFoldDB" id="A0A8S3S7L7"/>
<gene>
    <name evidence="2" type="ORF">MEDL_30024</name>
</gene>
<dbReference type="Proteomes" id="UP000683360">
    <property type="component" value="Unassembled WGS sequence"/>
</dbReference>
<dbReference type="OrthoDB" id="6054380at2759"/>
<dbReference type="PANTHER" id="PTHR19324:SF33">
    <property type="entry name" value="MUCIN-5AC"/>
    <property type="match status" value="1"/>
</dbReference>
<proteinExistence type="predicted"/>
<dbReference type="Pfam" id="PF16977">
    <property type="entry name" value="ApeC"/>
    <property type="match status" value="1"/>
</dbReference>
<evidence type="ECO:0000313" key="3">
    <source>
        <dbReference type="Proteomes" id="UP000683360"/>
    </source>
</evidence>
<name>A0A8S3S7L7_MYTED</name>
<organism evidence="2 3">
    <name type="scientific">Mytilus edulis</name>
    <name type="common">Blue mussel</name>
    <dbReference type="NCBI Taxonomy" id="6550"/>
    <lineage>
        <taxon>Eukaryota</taxon>
        <taxon>Metazoa</taxon>
        <taxon>Spiralia</taxon>
        <taxon>Lophotrochozoa</taxon>
        <taxon>Mollusca</taxon>
        <taxon>Bivalvia</taxon>
        <taxon>Autobranchia</taxon>
        <taxon>Pteriomorphia</taxon>
        <taxon>Mytilida</taxon>
        <taxon>Mytiloidea</taxon>
        <taxon>Mytilidae</taxon>
        <taxon>Mytilinae</taxon>
        <taxon>Mytilus</taxon>
    </lineage>
</organism>
<accession>A0A8S3S7L7</accession>
<keyword evidence="3" id="KW-1185">Reference proteome</keyword>
<dbReference type="InterPro" id="IPR031569">
    <property type="entry name" value="ApeC"/>
</dbReference>
<dbReference type="PANTHER" id="PTHR19324">
    <property type="entry name" value="PERFORIN-LIKE PROTEIN 1"/>
    <property type="match status" value="1"/>
</dbReference>
<dbReference type="EMBL" id="CAJPWZ010001478">
    <property type="protein sequence ID" value="CAG2216316.1"/>
    <property type="molecule type" value="Genomic_DNA"/>
</dbReference>